<dbReference type="STRING" id="180498.A0A067K125"/>
<evidence type="ECO:0000259" key="1">
    <source>
        <dbReference type="PROSITE" id="PS50181"/>
    </source>
</evidence>
<protein>
    <recommendedName>
        <fullName evidence="1">F-box domain-containing protein</fullName>
    </recommendedName>
</protein>
<evidence type="ECO:0000313" key="2">
    <source>
        <dbReference type="EMBL" id="KDP25504.1"/>
    </source>
</evidence>
<organism evidence="2 3">
    <name type="scientific">Jatropha curcas</name>
    <name type="common">Barbados nut</name>
    <dbReference type="NCBI Taxonomy" id="180498"/>
    <lineage>
        <taxon>Eukaryota</taxon>
        <taxon>Viridiplantae</taxon>
        <taxon>Streptophyta</taxon>
        <taxon>Embryophyta</taxon>
        <taxon>Tracheophyta</taxon>
        <taxon>Spermatophyta</taxon>
        <taxon>Magnoliopsida</taxon>
        <taxon>eudicotyledons</taxon>
        <taxon>Gunneridae</taxon>
        <taxon>Pentapetalae</taxon>
        <taxon>rosids</taxon>
        <taxon>fabids</taxon>
        <taxon>Malpighiales</taxon>
        <taxon>Euphorbiaceae</taxon>
        <taxon>Crotonoideae</taxon>
        <taxon>Jatropheae</taxon>
        <taxon>Jatropha</taxon>
    </lineage>
</organism>
<dbReference type="PANTHER" id="PTHR31960">
    <property type="entry name" value="F-BOX PROTEIN PP2-A15"/>
    <property type="match status" value="1"/>
</dbReference>
<dbReference type="EMBL" id="KK914993">
    <property type="protein sequence ID" value="KDP25504.1"/>
    <property type="molecule type" value="Genomic_DNA"/>
</dbReference>
<keyword evidence="3" id="KW-1185">Reference proteome</keyword>
<dbReference type="Proteomes" id="UP000027138">
    <property type="component" value="Unassembled WGS sequence"/>
</dbReference>
<accession>A0A067K125</accession>
<dbReference type="OrthoDB" id="9970274at2759"/>
<dbReference type="InterPro" id="IPR036047">
    <property type="entry name" value="F-box-like_dom_sf"/>
</dbReference>
<reference evidence="2 3" key="1">
    <citation type="journal article" date="2014" name="PLoS ONE">
        <title>Global Analysis of Gene Expression Profiles in Physic Nut (Jatropha curcas L.) Seedlings Exposed to Salt Stress.</title>
        <authorList>
            <person name="Zhang L."/>
            <person name="Zhang C."/>
            <person name="Wu P."/>
            <person name="Chen Y."/>
            <person name="Li M."/>
            <person name="Jiang H."/>
            <person name="Wu G."/>
        </authorList>
    </citation>
    <scope>NUCLEOTIDE SEQUENCE [LARGE SCALE GENOMIC DNA]</scope>
    <source>
        <strain evidence="3">cv. GZQX0401</strain>
        <tissue evidence="2">Young leaves</tissue>
    </source>
</reference>
<sequence>MGANLSSIFVDPNALSLYGSLSPQSTTLKPTLGDLPEGCVASILAYLEPPEICKLARLNRAFRGASWADFVWESKLPVNYVRIIERVFGDDLPRKLSKREIFTRLCRANTFDGGTKKVWLDKIAGGVCLSICSKGLAITGIDDRRYWNHIPSEESRFHSIAYLQQIWWFEVDGQFEFPFPAGTYSLFFRLQLGRAAKKFGRRICNAEHVHGWDIKPVRFQLWTGDGQYASSQCFLTDPGKWNLYHVGDFVVDSTNLSMNLKFSMTQIDCTHTKGGLCLDSVVVYPCKFIERLKHF</sequence>
<evidence type="ECO:0000313" key="3">
    <source>
        <dbReference type="Proteomes" id="UP000027138"/>
    </source>
</evidence>
<dbReference type="PANTHER" id="PTHR31960:SF22">
    <property type="entry name" value="F-BOX PROTEIN PP2-A12"/>
    <property type="match status" value="1"/>
</dbReference>
<dbReference type="KEGG" id="jcu:105645875"/>
<dbReference type="SUPFAM" id="SSF81383">
    <property type="entry name" value="F-box domain"/>
    <property type="match status" value="1"/>
</dbReference>
<dbReference type="InterPro" id="IPR001810">
    <property type="entry name" value="F-box_dom"/>
</dbReference>
<dbReference type="AlphaFoldDB" id="A0A067K125"/>
<feature type="domain" description="F-box" evidence="1">
    <location>
        <begin position="29"/>
        <end position="75"/>
    </location>
</feature>
<gene>
    <name evidence="2" type="ORF">JCGZ_20660</name>
</gene>
<dbReference type="CDD" id="cd22162">
    <property type="entry name" value="F-box_AtSKIP3-like"/>
    <property type="match status" value="1"/>
</dbReference>
<dbReference type="PROSITE" id="PS50181">
    <property type="entry name" value="FBOX"/>
    <property type="match status" value="1"/>
</dbReference>
<proteinExistence type="predicted"/>
<name>A0A067K125_JATCU</name>
<dbReference type="InterPro" id="IPR025886">
    <property type="entry name" value="PP2-like"/>
</dbReference>
<dbReference type="Pfam" id="PF14299">
    <property type="entry name" value="PP2"/>
    <property type="match status" value="1"/>
</dbReference>